<dbReference type="PANTHER" id="PTHR48012">
    <property type="entry name" value="STERILE20-LIKE KINASE, ISOFORM B-RELATED"/>
    <property type="match status" value="1"/>
</dbReference>
<dbReference type="PROSITE" id="PS50011">
    <property type="entry name" value="PROTEIN_KINASE_DOM"/>
    <property type="match status" value="1"/>
</dbReference>
<dbReference type="GO" id="GO:0005737">
    <property type="term" value="C:cytoplasm"/>
    <property type="evidence" value="ECO:0007669"/>
    <property type="project" value="TreeGrafter"/>
</dbReference>
<evidence type="ECO:0000256" key="1">
    <source>
        <dbReference type="ARBA" id="ARBA00012513"/>
    </source>
</evidence>
<dbReference type="Gene3D" id="1.10.510.10">
    <property type="entry name" value="Transferase(Phosphotransferase) domain 1"/>
    <property type="match status" value="1"/>
</dbReference>
<dbReference type="GO" id="GO:0004674">
    <property type="term" value="F:protein serine/threonine kinase activity"/>
    <property type="evidence" value="ECO:0007669"/>
    <property type="project" value="UniProtKB-KW"/>
</dbReference>
<dbReference type="CDD" id="cd06627">
    <property type="entry name" value="STKc_Cdc7_like"/>
    <property type="match status" value="1"/>
</dbReference>
<evidence type="ECO:0000256" key="5">
    <source>
        <dbReference type="RuleBase" id="RU000304"/>
    </source>
</evidence>
<feature type="non-terminal residue" evidence="7">
    <location>
        <position position="1"/>
    </location>
</feature>
<organism evidence="7 8">
    <name type="scientific">Mucor lusitanicus CBS 277.49</name>
    <dbReference type="NCBI Taxonomy" id="747725"/>
    <lineage>
        <taxon>Eukaryota</taxon>
        <taxon>Fungi</taxon>
        <taxon>Fungi incertae sedis</taxon>
        <taxon>Mucoromycota</taxon>
        <taxon>Mucoromycotina</taxon>
        <taxon>Mucoromycetes</taxon>
        <taxon>Mucorales</taxon>
        <taxon>Mucorineae</taxon>
        <taxon>Mucoraceae</taxon>
        <taxon>Mucor</taxon>
    </lineage>
</organism>
<dbReference type="GO" id="GO:0005524">
    <property type="term" value="F:ATP binding"/>
    <property type="evidence" value="ECO:0007669"/>
    <property type="project" value="UniProtKB-UniRule"/>
</dbReference>
<evidence type="ECO:0000259" key="6">
    <source>
        <dbReference type="PROSITE" id="PS50011"/>
    </source>
</evidence>
<dbReference type="InterPro" id="IPR000719">
    <property type="entry name" value="Prot_kinase_dom"/>
</dbReference>
<keyword evidence="3 4" id="KW-0067">ATP-binding</keyword>
<accession>A0A162QY07</accession>
<keyword evidence="5" id="KW-0808">Transferase</keyword>
<dbReference type="SMART" id="SM00220">
    <property type="entry name" value="S_TKc"/>
    <property type="match status" value="1"/>
</dbReference>
<dbReference type="EC" id="2.7.11.1" evidence="1"/>
<feature type="non-terminal residue" evidence="7">
    <location>
        <position position="257"/>
    </location>
</feature>
<evidence type="ECO:0000256" key="2">
    <source>
        <dbReference type="ARBA" id="ARBA00022741"/>
    </source>
</evidence>
<reference evidence="7 8" key="1">
    <citation type="submission" date="2015-06" db="EMBL/GenBank/DDBJ databases">
        <title>Expansion of signal transduction pathways in fungi by whole-genome duplication.</title>
        <authorList>
            <consortium name="DOE Joint Genome Institute"/>
            <person name="Corrochano L.M."/>
            <person name="Kuo A."/>
            <person name="Marcet-Houben M."/>
            <person name="Polaino S."/>
            <person name="Salamov A."/>
            <person name="Villalobos J.M."/>
            <person name="Alvarez M.I."/>
            <person name="Avalos J."/>
            <person name="Benito E.P."/>
            <person name="Benoit I."/>
            <person name="Burger G."/>
            <person name="Camino L.P."/>
            <person name="Canovas D."/>
            <person name="Cerda-Olmedo E."/>
            <person name="Cheng J.-F."/>
            <person name="Dominguez A."/>
            <person name="Elias M."/>
            <person name="Eslava A.P."/>
            <person name="Glaser F."/>
            <person name="Grimwood J."/>
            <person name="Gutierrez G."/>
            <person name="Heitman J."/>
            <person name="Henrissat B."/>
            <person name="Iturriaga E.A."/>
            <person name="Lang B.F."/>
            <person name="Lavin J.L."/>
            <person name="Lee S."/>
            <person name="Li W."/>
            <person name="Lindquist E."/>
            <person name="Lopez-Garcia S."/>
            <person name="Luque E.M."/>
            <person name="Marcos A.T."/>
            <person name="Martin J."/>
            <person name="Mccluskey K."/>
            <person name="Medina H.R."/>
            <person name="Miralles-Duran A."/>
            <person name="Miyazaki A."/>
            <person name="Munoz-Torres E."/>
            <person name="Oguiza J.A."/>
            <person name="Ohm R."/>
            <person name="Olmedo M."/>
            <person name="Orejas M."/>
            <person name="Ortiz-Castellanos L."/>
            <person name="Pisabarro A.G."/>
            <person name="Rodriguez-Romero J."/>
            <person name="Ruiz-Herrera J."/>
            <person name="Ruiz-Vazquez R."/>
            <person name="Sanz C."/>
            <person name="Schackwitz W."/>
            <person name="Schmutz J."/>
            <person name="Shahriari M."/>
            <person name="Shelest E."/>
            <person name="Silva-Franco F."/>
            <person name="Soanes D."/>
            <person name="Syed K."/>
            <person name="Tagua V.G."/>
            <person name="Talbot N.J."/>
            <person name="Thon M."/>
            <person name="De Vries R.P."/>
            <person name="Wiebenga A."/>
            <person name="Yadav J.S."/>
            <person name="Braun E.L."/>
            <person name="Baker S."/>
            <person name="Garre V."/>
            <person name="Horwitz B."/>
            <person name="Torres-Martinez S."/>
            <person name="Idnurm A."/>
            <person name="Herrera-Estrella A."/>
            <person name="Gabaldon T."/>
            <person name="Grigoriev I.V."/>
        </authorList>
    </citation>
    <scope>NUCLEOTIDE SEQUENCE [LARGE SCALE GENOMIC DNA]</scope>
    <source>
        <strain evidence="7 8">CBS 277.49</strain>
    </source>
</reference>
<keyword evidence="2 4" id="KW-0547">Nucleotide-binding</keyword>
<dbReference type="OrthoDB" id="8693905at2759"/>
<comment type="caution">
    <text evidence="7">The sequence shown here is derived from an EMBL/GenBank/DDBJ whole genome shotgun (WGS) entry which is preliminary data.</text>
</comment>
<dbReference type="PROSITE" id="PS00107">
    <property type="entry name" value="PROTEIN_KINASE_ATP"/>
    <property type="match status" value="1"/>
</dbReference>
<dbReference type="PROSITE" id="PS00108">
    <property type="entry name" value="PROTEIN_KINASE_ST"/>
    <property type="match status" value="1"/>
</dbReference>
<dbReference type="InterPro" id="IPR050629">
    <property type="entry name" value="STE20/SPS1-PAK"/>
</dbReference>
<comment type="similarity">
    <text evidence="5">Belongs to the protein kinase superfamily.</text>
</comment>
<dbReference type="PANTHER" id="PTHR48012:SF26">
    <property type="entry name" value="SERINE_THREONINE-PROTEIN KINASE DDB_G0283821-RELATED"/>
    <property type="match status" value="1"/>
</dbReference>
<evidence type="ECO:0000313" key="7">
    <source>
        <dbReference type="EMBL" id="OAD06610.1"/>
    </source>
</evidence>
<feature type="domain" description="Protein kinase" evidence="6">
    <location>
        <begin position="1"/>
        <end position="257"/>
    </location>
</feature>
<evidence type="ECO:0000256" key="3">
    <source>
        <dbReference type="ARBA" id="ARBA00022840"/>
    </source>
</evidence>
<dbReference type="Pfam" id="PF00069">
    <property type="entry name" value="Pkinase"/>
    <property type="match status" value="1"/>
</dbReference>
<dbReference type="EMBL" id="AMYB01000002">
    <property type="protein sequence ID" value="OAD06610.1"/>
    <property type="molecule type" value="Genomic_DNA"/>
</dbReference>
<dbReference type="InterPro" id="IPR011009">
    <property type="entry name" value="Kinase-like_dom_sf"/>
</dbReference>
<protein>
    <recommendedName>
        <fullName evidence="1">non-specific serine/threonine protein kinase</fullName>
        <ecNumber evidence="1">2.7.11.1</ecNumber>
    </recommendedName>
</protein>
<dbReference type="Proteomes" id="UP000077051">
    <property type="component" value="Unassembled WGS sequence"/>
</dbReference>
<evidence type="ECO:0000313" key="8">
    <source>
        <dbReference type="Proteomes" id="UP000077051"/>
    </source>
</evidence>
<dbReference type="InterPro" id="IPR008271">
    <property type="entry name" value="Ser/Thr_kinase_AS"/>
</dbReference>
<keyword evidence="5" id="KW-0723">Serine/threonine-protein kinase</keyword>
<dbReference type="AlphaFoldDB" id="A0A162QY07"/>
<keyword evidence="5" id="KW-0418">Kinase</keyword>
<dbReference type="PIRSF" id="PIRSF000654">
    <property type="entry name" value="Integrin-linked_kinase"/>
    <property type="match status" value="1"/>
</dbReference>
<keyword evidence="8" id="KW-1185">Reference proteome</keyword>
<evidence type="ECO:0000256" key="4">
    <source>
        <dbReference type="PROSITE-ProRule" id="PRU10141"/>
    </source>
</evidence>
<name>A0A162QY07_MUCCL</name>
<sequence>GNVIGKGHFGTVYRALDLMSGKTVAVKQINLKDARKADIEDMMQEASLLSSLTHGNIVKYEGFIQTQEHVNIVLEYVENGSLLHTLKHFGHALPEHLVASYCHDILQGLAYLHQQDVVHCDLKAANILTTKAGDVKLSDFGVSLNLKLKSHEENLVSGTPFWMSPEVIELKGASVQSDIWQVLVDESLGCTVIELYTGKPPYADLLTMTAMFKIVEDDCPPLPQDISDDFKDFLKLCFKKNPVERPKAIHLLHHPWV</sequence>
<feature type="binding site" evidence="4">
    <location>
        <position position="27"/>
    </location>
    <ligand>
        <name>ATP</name>
        <dbReference type="ChEBI" id="CHEBI:30616"/>
    </ligand>
</feature>
<gene>
    <name evidence="7" type="ORF">MUCCIDRAFT_23274</name>
</gene>
<dbReference type="InterPro" id="IPR017441">
    <property type="entry name" value="Protein_kinase_ATP_BS"/>
</dbReference>
<dbReference type="STRING" id="747725.A0A162QY07"/>
<dbReference type="SUPFAM" id="SSF56112">
    <property type="entry name" value="Protein kinase-like (PK-like)"/>
    <property type="match status" value="1"/>
</dbReference>
<dbReference type="VEuPathDB" id="FungiDB:MUCCIDRAFT_23274"/>
<proteinExistence type="inferred from homology"/>